<dbReference type="EMBL" id="KV750415">
    <property type="protein sequence ID" value="OCL04900.1"/>
    <property type="molecule type" value="Genomic_DNA"/>
</dbReference>
<dbReference type="AlphaFoldDB" id="A0A8E2EU58"/>
<proteinExistence type="predicted"/>
<organism evidence="1 2">
    <name type="scientific">Glonium stellatum</name>
    <dbReference type="NCBI Taxonomy" id="574774"/>
    <lineage>
        <taxon>Eukaryota</taxon>
        <taxon>Fungi</taxon>
        <taxon>Dikarya</taxon>
        <taxon>Ascomycota</taxon>
        <taxon>Pezizomycotina</taxon>
        <taxon>Dothideomycetes</taxon>
        <taxon>Pleosporomycetidae</taxon>
        <taxon>Gloniales</taxon>
        <taxon>Gloniaceae</taxon>
        <taxon>Glonium</taxon>
    </lineage>
</organism>
<reference evidence="1 2" key="1">
    <citation type="journal article" date="2016" name="Nat. Commun.">
        <title>Ectomycorrhizal ecology is imprinted in the genome of the dominant symbiotic fungus Cenococcum geophilum.</title>
        <authorList>
            <consortium name="DOE Joint Genome Institute"/>
            <person name="Peter M."/>
            <person name="Kohler A."/>
            <person name="Ohm R.A."/>
            <person name="Kuo A."/>
            <person name="Krutzmann J."/>
            <person name="Morin E."/>
            <person name="Arend M."/>
            <person name="Barry K.W."/>
            <person name="Binder M."/>
            <person name="Choi C."/>
            <person name="Clum A."/>
            <person name="Copeland A."/>
            <person name="Grisel N."/>
            <person name="Haridas S."/>
            <person name="Kipfer T."/>
            <person name="LaButti K."/>
            <person name="Lindquist E."/>
            <person name="Lipzen A."/>
            <person name="Maire R."/>
            <person name="Meier B."/>
            <person name="Mihaltcheva S."/>
            <person name="Molinier V."/>
            <person name="Murat C."/>
            <person name="Poggeler S."/>
            <person name="Quandt C.A."/>
            <person name="Sperisen C."/>
            <person name="Tritt A."/>
            <person name="Tisserant E."/>
            <person name="Crous P.W."/>
            <person name="Henrissat B."/>
            <person name="Nehls U."/>
            <person name="Egli S."/>
            <person name="Spatafora J.W."/>
            <person name="Grigoriev I.V."/>
            <person name="Martin F.M."/>
        </authorList>
    </citation>
    <scope>NUCLEOTIDE SEQUENCE [LARGE SCALE GENOMIC DNA]</scope>
    <source>
        <strain evidence="1 2">CBS 207.34</strain>
    </source>
</reference>
<protein>
    <submittedName>
        <fullName evidence="1">Uncharacterized protein</fullName>
    </submittedName>
</protein>
<keyword evidence="2" id="KW-1185">Reference proteome</keyword>
<evidence type="ECO:0000313" key="1">
    <source>
        <dbReference type="EMBL" id="OCL04900.1"/>
    </source>
</evidence>
<accession>A0A8E2EU58</accession>
<sequence length="78" mass="8824">MTLLFTRAISVTSVRRPSLAVSPAGIIPNKPPDNMHNLLDTCIRCILFQDAFQNTLHNIIIALEQCTGWMKSPYKRQI</sequence>
<dbReference type="Proteomes" id="UP000250140">
    <property type="component" value="Unassembled WGS sequence"/>
</dbReference>
<evidence type="ECO:0000313" key="2">
    <source>
        <dbReference type="Proteomes" id="UP000250140"/>
    </source>
</evidence>
<gene>
    <name evidence="1" type="ORF">AOQ84DRAFT_107857</name>
</gene>
<name>A0A8E2EU58_9PEZI</name>